<dbReference type="GeneID" id="11506195"/>
<evidence type="ECO:0000256" key="3">
    <source>
        <dbReference type="ARBA" id="ARBA00011738"/>
    </source>
</evidence>
<dbReference type="Pfam" id="PF02727">
    <property type="entry name" value="Cu_amine_oxidN2"/>
    <property type="match status" value="1"/>
</dbReference>
<evidence type="ECO:0000256" key="5">
    <source>
        <dbReference type="ARBA" id="ARBA00022772"/>
    </source>
</evidence>
<feature type="domain" description="Copper amine oxidase N3-terminal" evidence="15">
    <location>
        <begin position="110"/>
        <end position="184"/>
    </location>
</feature>
<dbReference type="PROSITE" id="PS01164">
    <property type="entry name" value="COPPER_AMINE_OXID_1"/>
    <property type="match status" value="1"/>
</dbReference>
<evidence type="ECO:0000256" key="2">
    <source>
        <dbReference type="ARBA" id="ARBA00007983"/>
    </source>
</evidence>
<dbReference type="SUPFAM" id="SSF54416">
    <property type="entry name" value="Amine oxidase N-terminal region"/>
    <property type="match status" value="2"/>
</dbReference>
<dbReference type="Pfam" id="PF01179">
    <property type="entry name" value="Cu_amine_oxid"/>
    <property type="match status" value="1"/>
</dbReference>
<dbReference type="GO" id="GO:0008131">
    <property type="term" value="F:primary methylamine oxidase activity"/>
    <property type="evidence" value="ECO:0007669"/>
    <property type="project" value="InterPro"/>
</dbReference>
<dbReference type="AlphaFoldDB" id="G2QMH0"/>
<keyword evidence="6 11" id="KW-0560">Oxidoreductase</keyword>
<evidence type="ECO:0000313" key="16">
    <source>
        <dbReference type="EMBL" id="AEO61150.1"/>
    </source>
</evidence>
<evidence type="ECO:0000256" key="1">
    <source>
        <dbReference type="ARBA" id="ARBA00001935"/>
    </source>
</evidence>
<dbReference type="OMA" id="VPHYSQM"/>
<evidence type="ECO:0000259" key="14">
    <source>
        <dbReference type="Pfam" id="PF02727"/>
    </source>
</evidence>
<dbReference type="HOGENOM" id="CLU_011500_3_1_1"/>
<proteinExistence type="inferred from homology"/>
<evidence type="ECO:0000259" key="13">
    <source>
        <dbReference type="Pfam" id="PF01179"/>
    </source>
</evidence>
<dbReference type="PANTHER" id="PTHR10638">
    <property type="entry name" value="COPPER AMINE OXIDASE"/>
    <property type="match status" value="1"/>
</dbReference>
<feature type="active site" description="Schiff-base intermediate with substrate; via topaquinone" evidence="9">
    <location>
        <position position="395"/>
    </location>
</feature>
<dbReference type="InterPro" id="IPR015800">
    <property type="entry name" value="Cu_amine_oxidase_N2"/>
</dbReference>
<dbReference type="InterPro" id="IPR000269">
    <property type="entry name" value="Cu_amine_oxidase"/>
</dbReference>
<reference evidence="16 17" key="1">
    <citation type="journal article" date="2011" name="Nat. Biotechnol.">
        <title>Comparative genomic analysis of the thermophilic biomass-degrading fungi Myceliophthora thermophila and Thielavia terrestris.</title>
        <authorList>
            <person name="Berka R.M."/>
            <person name="Grigoriev I.V."/>
            <person name="Otillar R."/>
            <person name="Salamov A."/>
            <person name="Grimwood J."/>
            <person name="Reid I."/>
            <person name="Ishmael N."/>
            <person name="John T."/>
            <person name="Darmond C."/>
            <person name="Moisan M.-C."/>
            <person name="Henrissat B."/>
            <person name="Coutinho P.M."/>
            <person name="Lombard V."/>
            <person name="Natvig D.O."/>
            <person name="Lindquist E."/>
            <person name="Schmutz J."/>
            <person name="Lucas S."/>
            <person name="Harris P."/>
            <person name="Powlowski J."/>
            <person name="Bellemare A."/>
            <person name="Taylor D."/>
            <person name="Butler G."/>
            <person name="de Vries R.P."/>
            <person name="Allijn I.E."/>
            <person name="van den Brink J."/>
            <person name="Ushinsky S."/>
            <person name="Storms R."/>
            <person name="Powell A.J."/>
            <person name="Paulsen I.T."/>
            <person name="Elbourne L.D.H."/>
            <person name="Baker S.E."/>
            <person name="Magnuson J."/>
            <person name="LaBoissiere S."/>
            <person name="Clutterbuck A.J."/>
            <person name="Martinez D."/>
            <person name="Wogulis M."/>
            <person name="de Leon A.L."/>
            <person name="Rey M.W."/>
            <person name="Tsang A."/>
        </authorList>
    </citation>
    <scope>NUCLEOTIDE SEQUENCE [LARGE SCALE GENOMIC DNA]</scope>
    <source>
        <strain evidence="17">ATCC 42464 / BCRC 31852 / DSM 1799</strain>
    </source>
</reference>
<dbReference type="Gene3D" id="2.70.98.20">
    <property type="entry name" value="Copper amine oxidase, catalytic domain"/>
    <property type="match status" value="1"/>
</dbReference>
<feature type="modified residue" description="2',4',5'-topaquinone" evidence="10">
    <location>
        <position position="395"/>
    </location>
</feature>
<dbReference type="FunFam" id="2.70.98.20:FF:000001">
    <property type="entry name" value="Amine oxidase"/>
    <property type="match status" value="1"/>
</dbReference>
<name>G2QMH0_THET4</name>
<keyword evidence="5 9" id="KW-0801">TPQ</keyword>
<dbReference type="InterPro" id="IPR036460">
    <property type="entry name" value="Cu_amine_oxidase_C_sf"/>
</dbReference>
<dbReference type="Gene3D" id="3.10.450.40">
    <property type="match status" value="2"/>
</dbReference>
<dbReference type="VEuPathDB" id="FungiDB:MYCTH_2311035"/>
<organism evidence="16 17">
    <name type="scientific">Thermothelomyces thermophilus (strain ATCC 42464 / BCRC 31852 / DSM 1799)</name>
    <name type="common">Sporotrichum thermophile</name>
    <dbReference type="NCBI Taxonomy" id="573729"/>
    <lineage>
        <taxon>Eukaryota</taxon>
        <taxon>Fungi</taxon>
        <taxon>Dikarya</taxon>
        <taxon>Ascomycota</taxon>
        <taxon>Pezizomycotina</taxon>
        <taxon>Sordariomycetes</taxon>
        <taxon>Sordariomycetidae</taxon>
        <taxon>Sordariales</taxon>
        <taxon>Chaetomiaceae</taxon>
        <taxon>Thermothelomyces</taxon>
    </lineage>
</organism>
<comment type="cofactor">
    <cofactor evidence="1">
        <name>Cu cation</name>
        <dbReference type="ChEBI" id="CHEBI:23378"/>
    </cofactor>
</comment>
<feature type="active site" description="Proton acceptor" evidence="9">
    <location>
        <position position="311"/>
    </location>
</feature>
<feature type="region of interest" description="Disordered" evidence="12">
    <location>
        <begin position="585"/>
        <end position="626"/>
    </location>
</feature>
<evidence type="ECO:0000256" key="4">
    <source>
        <dbReference type="ARBA" id="ARBA00022723"/>
    </source>
</evidence>
<evidence type="ECO:0000259" key="15">
    <source>
        <dbReference type="Pfam" id="PF02728"/>
    </source>
</evidence>
<gene>
    <name evidence="16" type="ORF">MYCTH_2311035</name>
</gene>
<accession>G2QMH0</accession>
<dbReference type="GO" id="GO:0048038">
    <property type="term" value="F:quinone binding"/>
    <property type="evidence" value="ECO:0007669"/>
    <property type="project" value="InterPro"/>
</dbReference>
<evidence type="ECO:0000256" key="7">
    <source>
        <dbReference type="ARBA" id="ARBA00023008"/>
    </source>
</evidence>
<evidence type="ECO:0000313" key="17">
    <source>
        <dbReference type="Proteomes" id="UP000007322"/>
    </source>
</evidence>
<dbReference type="EC" id="1.4.3.-" evidence="11"/>
<dbReference type="InterPro" id="IPR015798">
    <property type="entry name" value="Cu_amine_oxidase_C"/>
</dbReference>
<dbReference type="GO" id="GO:0009308">
    <property type="term" value="P:amine metabolic process"/>
    <property type="evidence" value="ECO:0007669"/>
    <property type="project" value="UniProtKB-UniRule"/>
</dbReference>
<dbReference type="GO" id="GO:0005507">
    <property type="term" value="F:copper ion binding"/>
    <property type="evidence" value="ECO:0007669"/>
    <property type="project" value="InterPro"/>
</dbReference>
<dbReference type="OrthoDB" id="5379943at2759"/>
<dbReference type="InParanoid" id="G2QMH0"/>
<keyword evidence="4 11" id="KW-0479">Metal-binding</keyword>
<evidence type="ECO:0000256" key="11">
    <source>
        <dbReference type="RuleBase" id="RU000672"/>
    </source>
</evidence>
<keyword evidence="8" id="KW-1015">Disulfide bond</keyword>
<feature type="domain" description="Copper amine oxidase N2-terminal" evidence="14">
    <location>
        <begin position="6"/>
        <end position="70"/>
    </location>
</feature>
<keyword evidence="7 11" id="KW-0186">Copper</keyword>
<comment type="similarity">
    <text evidence="2 11">Belongs to the copper/topaquinone oxidase family.</text>
</comment>
<feature type="domain" description="Copper amine oxidase catalytic" evidence="13">
    <location>
        <begin position="239"/>
        <end position="677"/>
    </location>
</feature>
<dbReference type="STRING" id="573729.G2QMH0"/>
<comment type="PTM">
    <text evidence="10 11">Topaquinone (TPQ) is generated by copper-dependent autoxidation of a specific tyrosyl residue.</text>
</comment>
<evidence type="ECO:0000256" key="10">
    <source>
        <dbReference type="PIRSR" id="PIRSR600269-51"/>
    </source>
</evidence>
<evidence type="ECO:0000256" key="8">
    <source>
        <dbReference type="ARBA" id="ARBA00023157"/>
    </source>
</evidence>
<dbReference type="FunFam" id="3.10.450.40:FF:000026">
    <property type="entry name" value="Amine oxidase"/>
    <property type="match status" value="1"/>
</dbReference>
<protein>
    <recommendedName>
        <fullName evidence="11">Amine oxidase</fullName>
        <ecNumber evidence="11">1.4.3.-</ecNumber>
    </recommendedName>
</protein>
<dbReference type="RefSeq" id="XP_003666395.1">
    <property type="nucleotide sequence ID" value="XM_003666347.1"/>
</dbReference>
<evidence type="ECO:0000256" key="12">
    <source>
        <dbReference type="SAM" id="MobiDB-lite"/>
    </source>
</evidence>
<dbReference type="PANTHER" id="PTHR10638:SF33">
    <property type="entry name" value="AMINE OXIDASE"/>
    <property type="match status" value="1"/>
</dbReference>
<comment type="cofactor">
    <cofactor evidence="11">
        <name>Cu cation</name>
        <dbReference type="ChEBI" id="CHEBI:23378"/>
    </cofactor>
    <text evidence="11">Contains 1 topaquinone per subunit.</text>
</comment>
<dbReference type="InterPro" id="IPR015802">
    <property type="entry name" value="Cu_amine_oxidase_N3"/>
</dbReference>
<dbReference type="Proteomes" id="UP000007322">
    <property type="component" value="Chromosome 6"/>
</dbReference>
<comment type="subunit">
    <text evidence="3">Homodimer.</text>
</comment>
<dbReference type="eggNOG" id="KOG1186">
    <property type="taxonomic scope" value="Eukaryota"/>
</dbReference>
<feature type="compositionally biased region" description="Basic and acidic residues" evidence="12">
    <location>
        <begin position="607"/>
        <end position="618"/>
    </location>
</feature>
<dbReference type="Pfam" id="PF02728">
    <property type="entry name" value="Cu_amine_oxidN3"/>
    <property type="match status" value="1"/>
</dbReference>
<dbReference type="SUPFAM" id="SSF49998">
    <property type="entry name" value="Amine oxidase catalytic domain"/>
    <property type="match status" value="2"/>
</dbReference>
<dbReference type="KEGG" id="mtm:MYCTH_2311035"/>
<evidence type="ECO:0000256" key="6">
    <source>
        <dbReference type="ARBA" id="ARBA00023002"/>
    </source>
</evidence>
<keyword evidence="17" id="KW-1185">Reference proteome</keyword>
<evidence type="ECO:0000256" key="9">
    <source>
        <dbReference type="PIRSR" id="PIRSR600269-50"/>
    </source>
</evidence>
<dbReference type="InterPro" id="IPR049948">
    <property type="entry name" value="Cu_Am_ox_TPQ-bd"/>
</dbReference>
<sequence>MSLRHHPFDPLTSSEIRQAADILRRYVPGTDIHFRVITLWEPPKSEMVPFLEMEHGGSETAKTPARMARVQAYVDSTFTEYKVNLDQQAVVAEETLHGRHAHIDGEYMRKVELACMADPRVKEQVAALNLPEGSTVVVEPWTYGPDGMNDMSKRMTMCWFYMRLSDDKDANYYAYPLELCVEVSDDLKVVKILHLPSGEHDRVRTEGNPKEFDRRKIHEGSEYYPTLNTKQRTTTKPYHVSQPEGPSFSIEGNKITWEKWTMRVGFNYREGMTLHDVRFDDRSLYYRLSLAEMFVPYGDPRTPYPRKAAFDLGNDGAGVCANNLQLGCDCLGHIKYFDGWLVSRDGTPLKMPHVICCHEIDDGILWKHTNPRTGNAAVARSRVLVLQTIITASNYEYVFCFYFGQDASLHYEVRATGILSTAPADFSSPAPLPYGTTVAPGVLAPFHQHLFCLRIDPAVDGYRANSLLVEESHPLPPSAADNPHGVGYVTRQTYVEHETGLDLDHTTNRVFKIVNERRHHPVARTPVGVRLLPCYSQLLLAHPDSLHARRSEFGAHAVWVTRHADDEAFPAGRFTMQSAGGEGIASWIRKRRERRRGEEVGGSSSNREGRGNEKKGGKEGNVVEEEDDTCVRNADIVVWHTFGSTHNPRVEDWPIMPAEKMVVGLKPVNFFERNPALDVPPSTQERNLSVLVETGGGVGEERKEEKEAECCVERFRGR</sequence>
<dbReference type="EMBL" id="CP003007">
    <property type="protein sequence ID" value="AEO61150.1"/>
    <property type="molecule type" value="Genomic_DNA"/>
</dbReference>
<dbReference type="InterPro" id="IPR016182">
    <property type="entry name" value="Cu_amine_oxidase_N-reg"/>
</dbReference>